<dbReference type="RefSeq" id="XP_067920920.1">
    <property type="nucleotide sequence ID" value="XM_068067100.1"/>
</dbReference>
<dbReference type="Proteomes" id="UP000221165">
    <property type="component" value="Unassembled WGS sequence"/>
</dbReference>
<proteinExistence type="predicted"/>
<dbReference type="AlphaFoldDB" id="A0A2C6KRQ3"/>
<protein>
    <submittedName>
        <fullName evidence="1">Uncharacterized protein</fullName>
    </submittedName>
</protein>
<dbReference type="VEuPathDB" id="ToxoDB:CSUI_006950"/>
<dbReference type="EMBL" id="MIGC01003582">
    <property type="protein sequence ID" value="PHJ19218.1"/>
    <property type="molecule type" value="Genomic_DNA"/>
</dbReference>
<keyword evidence="2" id="KW-1185">Reference proteome</keyword>
<dbReference type="GeneID" id="94430311"/>
<evidence type="ECO:0000313" key="1">
    <source>
        <dbReference type="EMBL" id="PHJ19218.1"/>
    </source>
</evidence>
<comment type="caution">
    <text evidence="1">The sequence shown here is derived from an EMBL/GenBank/DDBJ whole genome shotgun (WGS) entry which is preliminary data.</text>
</comment>
<accession>A0A2C6KRQ3</accession>
<sequence>MCLKRKKIEQERKRGDETKDSIVYVRCGHLSQETFR</sequence>
<name>A0A2C6KRQ3_9APIC</name>
<reference evidence="1 2" key="1">
    <citation type="journal article" date="2017" name="Int. J. Parasitol.">
        <title>The genome of the protozoan parasite Cystoisospora suis and a reverse vaccinology approach to identify vaccine candidates.</title>
        <authorList>
            <person name="Palmieri N."/>
            <person name="Shrestha A."/>
            <person name="Ruttkowski B."/>
            <person name="Beck T."/>
            <person name="Vogl C."/>
            <person name="Tomley F."/>
            <person name="Blake D.P."/>
            <person name="Joachim A."/>
        </authorList>
    </citation>
    <scope>NUCLEOTIDE SEQUENCE [LARGE SCALE GENOMIC DNA]</scope>
    <source>
        <strain evidence="1 2">Wien I</strain>
    </source>
</reference>
<gene>
    <name evidence="1" type="ORF">CSUI_006950</name>
</gene>
<evidence type="ECO:0000313" key="2">
    <source>
        <dbReference type="Proteomes" id="UP000221165"/>
    </source>
</evidence>
<organism evidence="1 2">
    <name type="scientific">Cystoisospora suis</name>
    <dbReference type="NCBI Taxonomy" id="483139"/>
    <lineage>
        <taxon>Eukaryota</taxon>
        <taxon>Sar</taxon>
        <taxon>Alveolata</taxon>
        <taxon>Apicomplexa</taxon>
        <taxon>Conoidasida</taxon>
        <taxon>Coccidia</taxon>
        <taxon>Eucoccidiorida</taxon>
        <taxon>Eimeriorina</taxon>
        <taxon>Sarcocystidae</taxon>
        <taxon>Cystoisospora</taxon>
    </lineage>
</organism>